<keyword evidence="2" id="KW-0812">Transmembrane</keyword>
<dbReference type="EMBL" id="VIKT02000013">
    <property type="protein sequence ID" value="NHF63317.1"/>
    <property type="molecule type" value="Genomic_DNA"/>
</dbReference>
<feature type="region of interest" description="Disordered" evidence="1">
    <location>
        <begin position="84"/>
        <end position="106"/>
    </location>
</feature>
<keyword evidence="2" id="KW-1133">Transmembrane helix</keyword>
<comment type="caution">
    <text evidence="3">The sequence shown here is derived from an EMBL/GenBank/DDBJ whole genome shotgun (WGS) entry which is preliminary data.</text>
</comment>
<reference evidence="3 4" key="2">
    <citation type="submission" date="2020-03" db="EMBL/GenBank/DDBJ databases">
        <title>Chryseoglobus sp. isolated from a deep-sea seamount.</title>
        <authorList>
            <person name="Zhang D.-C."/>
        </authorList>
    </citation>
    <scope>NUCLEOTIDE SEQUENCE [LARGE SCALE GENOMIC DNA]</scope>
    <source>
        <strain evidence="3 4">KN1116</strain>
    </source>
</reference>
<organism evidence="3 4">
    <name type="scientific">Microcella pacifica</name>
    <dbReference type="NCBI Taxonomy" id="2591847"/>
    <lineage>
        <taxon>Bacteria</taxon>
        <taxon>Bacillati</taxon>
        <taxon>Actinomycetota</taxon>
        <taxon>Actinomycetes</taxon>
        <taxon>Micrococcales</taxon>
        <taxon>Microbacteriaceae</taxon>
        <taxon>Microcella</taxon>
    </lineage>
</organism>
<feature type="region of interest" description="Disordered" evidence="1">
    <location>
        <begin position="1"/>
        <end position="35"/>
    </location>
</feature>
<proteinExistence type="predicted"/>
<dbReference type="RefSeq" id="WP_152583723.1">
    <property type="nucleotide sequence ID" value="NZ_JAVJPO010000010.1"/>
</dbReference>
<evidence type="ECO:0000256" key="1">
    <source>
        <dbReference type="SAM" id="MobiDB-lite"/>
    </source>
</evidence>
<reference evidence="3 4" key="1">
    <citation type="submission" date="2019-06" db="EMBL/GenBank/DDBJ databases">
        <authorList>
            <person name="De-Chao Zhang Q."/>
        </authorList>
    </citation>
    <scope>NUCLEOTIDE SEQUENCE [LARGE SCALE GENOMIC DNA]</scope>
    <source>
        <strain evidence="3 4">KN1116</strain>
    </source>
</reference>
<accession>A0A9E5MF73</accession>
<sequence length="106" mass="10896">MSEHQPDGRTAPNAGAQQRPTPAVPTTAAQTARAGMSQAARRAWMALGLACFLLGVVVTIIAPDNLALGIALLGAGVVLYTVPGMRKPSAAPGPPRSEAPSEDQRR</sequence>
<keyword evidence="4" id="KW-1185">Reference proteome</keyword>
<dbReference type="AlphaFoldDB" id="A0A9E5MF73"/>
<protein>
    <submittedName>
        <fullName evidence="3">Uncharacterized protein</fullName>
    </submittedName>
</protein>
<name>A0A9E5MF73_9MICO</name>
<feature type="transmembrane region" description="Helical" evidence="2">
    <location>
        <begin position="66"/>
        <end position="82"/>
    </location>
</feature>
<gene>
    <name evidence="3" type="ORF">FK219_008700</name>
</gene>
<keyword evidence="2" id="KW-0472">Membrane</keyword>
<evidence type="ECO:0000313" key="3">
    <source>
        <dbReference type="EMBL" id="NHF63317.1"/>
    </source>
</evidence>
<feature type="compositionally biased region" description="Low complexity" evidence="1">
    <location>
        <begin position="16"/>
        <end position="34"/>
    </location>
</feature>
<evidence type="ECO:0000256" key="2">
    <source>
        <dbReference type="SAM" id="Phobius"/>
    </source>
</evidence>
<feature type="transmembrane region" description="Helical" evidence="2">
    <location>
        <begin position="43"/>
        <end position="60"/>
    </location>
</feature>
<dbReference type="Proteomes" id="UP000818266">
    <property type="component" value="Unassembled WGS sequence"/>
</dbReference>
<evidence type="ECO:0000313" key="4">
    <source>
        <dbReference type="Proteomes" id="UP000818266"/>
    </source>
</evidence>